<evidence type="ECO:0000256" key="2">
    <source>
        <dbReference type="ARBA" id="ARBA00022448"/>
    </source>
</evidence>
<reference evidence="11 12" key="1">
    <citation type="submission" date="2022-06" db="EMBL/GenBank/DDBJ databases">
        <title>Mycolicibacterium sp. CAU 1645 isolated from seawater.</title>
        <authorList>
            <person name="Kim W."/>
        </authorList>
    </citation>
    <scope>NUCLEOTIDE SEQUENCE [LARGE SCALE GENOMIC DNA]</scope>
    <source>
        <strain evidence="11 12">CAU 1645</strain>
    </source>
</reference>
<keyword evidence="5 9" id="KW-0812">Transmembrane</keyword>
<organism evidence="11 12">
    <name type="scientific">Mycolicibacterium arenosum</name>
    <dbReference type="NCBI Taxonomy" id="2952157"/>
    <lineage>
        <taxon>Bacteria</taxon>
        <taxon>Bacillati</taxon>
        <taxon>Actinomycetota</taxon>
        <taxon>Actinomycetes</taxon>
        <taxon>Mycobacteriales</taxon>
        <taxon>Mycobacteriaceae</taxon>
        <taxon>Mycolicibacterium</taxon>
    </lineage>
</organism>
<dbReference type="PANTHER" id="PTHR32507">
    <property type="entry name" value="NA(+)/H(+) ANTIPORTER 1"/>
    <property type="match status" value="1"/>
</dbReference>
<evidence type="ECO:0000256" key="6">
    <source>
        <dbReference type="ARBA" id="ARBA00022989"/>
    </source>
</evidence>
<dbReference type="InterPro" id="IPR006153">
    <property type="entry name" value="Cation/H_exchanger_TM"/>
</dbReference>
<keyword evidence="7" id="KW-0406">Ion transport</keyword>
<dbReference type="PANTHER" id="PTHR32507:SF8">
    <property type="entry name" value="CNH1P"/>
    <property type="match status" value="1"/>
</dbReference>
<feature type="transmembrane region" description="Helical" evidence="9">
    <location>
        <begin position="246"/>
        <end position="262"/>
    </location>
</feature>
<feature type="transmembrane region" description="Helical" evidence="9">
    <location>
        <begin position="31"/>
        <end position="49"/>
    </location>
</feature>
<feature type="transmembrane region" description="Helical" evidence="9">
    <location>
        <begin position="305"/>
        <end position="325"/>
    </location>
</feature>
<dbReference type="Pfam" id="PF00999">
    <property type="entry name" value="Na_H_Exchanger"/>
    <property type="match status" value="1"/>
</dbReference>
<evidence type="ECO:0000256" key="7">
    <source>
        <dbReference type="ARBA" id="ARBA00023065"/>
    </source>
</evidence>
<feature type="transmembrane region" description="Helical" evidence="9">
    <location>
        <begin position="337"/>
        <end position="355"/>
    </location>
</feature>
<feature type="transmembrane region" description="Helical" evidence="9">
    <location>
        <begin position="361"/>
        <end position="381"/>
    </location>
</feature>
<keyword evidence="4" id="KW-1003">Cell membrane</keyword>
<feature type="transmembrane region" description="Helical" evidence="9">
    <location>
        <begin position="92"/>
        <end position="111"/>
    </location>
</feature>
<proteinExistence type="predicted"/>
<evidence type="ECO:0000259" key="10">
    <source>
        <dbReference type="Pfam" id="PF00999"/>
    </source>
</evidence>
<comment type="subcellular location">
    <subcellularLocation>
        <location evidence="1">Cell membrane</location>
        <topology evidence="1">Multi-pass membrane protein</topology>
    </subcellularLocation>
</comment>
<dbReference type="EMBL" id="JANDBD010000001">
    <property type="protein sequence ID" value="MCP9270710.1"/>
    <property type="molecule type" value="Genomic_DNA"/>
</dbReference>
<evidence type="ECO:0000256" key="4">
    <source>
        <dbReference type="ARBA" id="ARBA00022475"/>
    </source>
</evidence>
<evidence type="ECO:0000313" key="11">
    <source>
        <dbReference type="EMBL" id="MCP9270710.1"/>
    </source>
</evidence>
<feature type="transmembrane region" description="Helical" evidence="9">
    <location>
        <begin position="194"/>
        <end position="212"/>
    </location>
</feature>
<feature type="transmembrane region" description="Helical" evidence="9">
    <location>
        <begin position="157"/>
        <end position="174"/>
    </location>
</feature>
<keyword evidence="2" id="KW-0813">Transport</keyword>
<name>A0ABT1LVU1_9MYCO</name>
<evidence type="ECO:0000256" key="9">
    <source>
        <dbReference type="SAM" id="Phobius"/>
    </source>
</evidence>
<feature type="transmembrane region" description="Helical" evidence="9">
    <location>
        <begin position="117"/>
        <end position="136"/>
    </location>
</feature>
<feature type="transmembrane region" description="Helical" evidence="9">
    <location>
        <begin position="6"/>
        <end position="24"/>
    </location>
</feature>
<gene>
    <name evidence="11" type="ORF">NM203_00770</name>
</gene>
<protein>
    <submittedName>
        <fullName evidence="11">Cation:proton antiporter</fullName>
    </submittedName>
</protein>
<accession>A0ABT1LVU1</accession>
<evidence type="ECO:0000256" key="3">
    <source>
        <dbReference type="ARBA" id="ARBA00022449"/>
    </source>
</evidence>
<evidence type="ECO:0000256" key="8">
    <source>
        <dbReference type="ARBA" id="ARBA00023136"/>
    </source>
</evidence>
<feature type="transmembrane region" description="Helical" evidence="9">
    <location>
        <begin position="55"/>
        <end position="71"/>
    </location>
</feature>
<evidence type="ECO:0000313" key="12">
    <source>
        <dbReference type="Proteomes" id="UP001651690"/>
    </source>
</evidence>
<dbReference type="InterPro" id="IPR038770">
    <property type="entry name" value="Na+/solute_symporter_sf"/>
</dbReference>
<dbReference type="Gene3D" id="1.20.1530.20">
    <property type="match status" value="1"/>
</dbReference>
<keyword evidence="8 9" id="KW-0472">Membrane</keyword>
<evidence type="ECO:0000256" key="5">
    <source>
        <dbReference type="ARBA" id="ARBA00022692"/>
    </source>
</evidence>
<evidence type="ECO:0000256" key="1">
    <source>
        <dbReference type="ARBA" id="ARBA00004651"/>
    </source>
</evidence>
<dbReference type="RefSeq" id="WP_255057681.1">
    <property type="nucleotide sequence ID" value="NZ_JANDBD010000001.1"/>
</dbReference>
<keyword evidence="6 9" id="KW-1133">Transmembrane helix</keyword>
<sequence>MTGETAFFLTLLVLCYAGVSGVVARWYFAPALVFVLVGMALGPFGVGVLDVGDDAQSFAVAAQLALTVILFNQAAELDLSAVVRRRSVTFRLLVVGIPLALTLGTVTALLVLPVMPLWEAVCLAAIVAPTEVALLHSLLENERVPERIRHALSTESGFYDGFALAAVFAALALASDHTEPDPSRWGYFLLRTELLSVVIGVAVGALGGWAIARSRRHGWMNDTWAQLSTIALALLCFQLGEHVHASGFVTAFAGGLMFAYIGRRMEVAPQMQVSDAAGQLMELVVFAMFGAYAVIVGWRDATWRVVLFAVLALVVVRLVTVSVALLGTDLVVRQRLFIAWFGPRGIGTLVLGLIVVDRGEIEQAGLITQVVVVTVTLSLVLHSATAWPGIRFLTGEGPPAPAEIPARTPR</sequence>
<keyword evidence="12" id="KW-1185">Reference proteome</keyword>
<comment type="caution">
    <text evidence="11">The sequence shown here is derived from an EMBL/GenBank/DDBJ whole genome shotgun (WGS) entry which is preliminary data.</text>
</comment>
<feature type="transmembrane region" description="Helical" evidence="9">
    <location>
        <begin position="283"/>
        <end position="299"/>
    </location>
</feature>
<dbReference type="Proteomes" id="UP001651690">
    <property type="component" value="Unassembled WGS sequence"/>
</dbReference>
<feature type="domain" description="Cation/H+ exchanger transmembrane" evidence="10">
    <location>
        <begin position="14"/>
        <end position="382"/>
    </location>
</feature>
<keyword evidence="3" id="KW-0050">Antiport</keyword>